<comment type="caution">
    <text evidence="8">Lacks conserved residue(s) required for the propagation of feature annotation.</text>
</comment>
<dbReference type="InterPro" id="IPR013159">
    <property type="entry name" value="DnaA_C"/>
</dbReference>
<comment type="function">
    <text evidence="8 10">Plays an essential role in the initiation and regulation of chromosomal replication. ATP-DnaA binds to the origin of replication (oriC) to initiate formation of the DNA replication initiation complex once per cell cycle. Binds the DnaA box (a 9 base pair repeat at the origin) and separates the double-stranded (ds)DNA. Forms a right-handed helical filament on oriC DNA; dsDNA binds to the exterior of the filament while single-stranded (ss)DNA is stabiized in the filament's interior. The ATP-DnaA-oriC complex binds and stabilizes one strand of the AT-rich DNA unwinding element (DUE), permitting loading of DNA polymerase. After initiation quickly degrades to an ADP-DnaA complex that is not apt for DNA replication. Binds acidic phospholipids.</text>
</comment>
<dbReference type="SMART" id="SM00382">
    <property type="entry name" value="AAA"/>
    <property type="match status" value="1"/>
</dbReference>
<comment type="similarity">
    <text evidence="1 8 11">Belongs to the DnaA family.</text>
</comment>
<dbReference type="Gene3D" id="1.10.1750.10">
    <property type="match status" value="1"/>
</dbReference>
<evidence type="ECO:0000259" key="12">
    <source>
        <dbReference type="SMART" id="SM00382"/>
    </source>
</evidence>
<dbReference type="InterPro" id="IPR024633">
    <property type="entry name" value="DnaA_N_dom"/>
</dbReference>
<keyword evidence="5 8" id="KW-0067">ATP-binding</keyword>
<protein>
    <recommendedName>
        <fullName evidence="8 9">Chromosomal replication initiator protein DnaA</fullName>
    </recommendedName>
</protein>
<dbReference type="InterPro" id="IPR038454">
    <property type="entry name" value="DnaA_N_sf"/>
</dbReference>
<dbReference type="KEGG" id="tbk:HF295_06205"/>
<dbReference type="GO" id="GO:0006275">
    <property type="term" value="P:regulation of DNA replication"/>
    <property type="evidence" value="ECO:0007669"/>
    <property type="project" value="UniProtKB-UniRule"/>
</dbReference>
<proteinExistence type="inferred from homology"/>
<evidence type="ECO:0000256" key="4">
    <source>
        <dbReference type="ARBA" id="ARBA00022741"/>
    </source>
</evidence>
<comment type="subcellular location">
    <subcellularLocation>
        <location evidence="8">Cytoplasm</location>
    </subcellularLocation>
</comment>
<dbReference type="InterPro" id="IPR013317">
    <property type="entry name" value="DnaA_dom"/>
</dbReference>
<evidence type="ECO:0000256" key="5">
    <source>
        <dbReference type="ARBA" id="ARBA00022840"/>
    </source>
</evidence>
<dbReference type="PRINTS" id="PR00051">
    <property type="entry name" value="DNAA"/>
</dbReference>
<dbReference type="GO" id="GO:0005737">
    <property type="term" value="C:cytoplasm"/>
    <property type="evidence" value="ECO:0007669"/>
    <property type="project" value="UniProtKB-SubCell"/>
</dbReference>
<evidence type="ECO:0000256" key="7">
    <source>
        <dbReference type="ARBA" id="ARBA00023125"/>
    </source>
</evidence>
<feature type="binding site" evidence="8">
    <location>
        <position position="155"/>
    </location>
    <ligand>
        <name>ATP</name>
        <dbReference type="ChEBI" id="CHEBI:30616"/>
    </ligand>
</feature>
<dbReference type="FunFam" id="3.40.50.300:FF:000668">
    <property type="entry name" value="Chromosomal replication initiator protein DnaA"/>
    <property type="match status" value="1"/>
</dbReference>
<feature type="binding site" evidence="8">
    <location>
        <position position="159"/>
    </location>
    <ligand>
        <name>ATP</name>
        <dbReference type="ChEBI" id="CHEBI:30616"/>
    </ligand>
</feature>
<feature type="region of interest" description="Domain IV, binds dsDNA" evidence="8">
    <location>
        <begin position="331"/>
        <end position="457"/>
    </location>
</feature>
<name>A0A7L6N4N9_9MOLU</name>
<keyword evidence="7 8" id="KW-0238">DNA-binding</keyword>
<keyword evidence="4 8" id="KW-0547">Nucleotide-binding</keyword>
<feature type="binding site" evidence="8">
    <location>
        <position position="158"/>
    </location>
    <ligand>
        <name>ATP</name>
        <dbReference type="ChEBI" id="CHEBI:30616"/>
    </ligand>
</feature>
<dbReference type="GO" id="GO:0005886">
    <property type="term" value="C:plasma membrane"/>
    <property type="evidence" value="ECO:0007669"/>
    <property type="project" value="TreeGrafter"/>
</dbReference>
<dbReference type="SUPFAM" id="SSF48295">
    <property type="entry name" value="TrpR-like"/>
    <property type="match status" value="1"/>
</dbReference>
<keyword evidence="6 8" id="KW-0446">Lipid-binding</keyword>
<dbReference type="GO" id="GO:0006270">
    <property type="term" value="P:DNA replication initiation"/>
    <property type="evidence" value="ECO:0007669"/>
    <property type="project" value="UniProtKB-UniRule"/>
</dbReference>
<dbReference type="Gene3D" id="3.30.300.180">
    <property type="match status" value="1"/>
</dbReference>
<dbReference type="CDD" id="cd06571">
    <property type="entry name" value="Bac_DnaA_C"/>
    <property type="match status" value="1"/>
</dbReference>
<evidence type="ECO:0000256" key="3">
    <source>
        <dbReference type="ARBA" id="ARBA00022705"/>
    </source>
</evidence>
<dbReference type="InterPro" id="IPR001957">
    <property type="entry name" value="Chromosome_initiator_DnaA"/>
</dbReference>
<keyword evidence="2 8" id="KW-0963">Cytoplasm</keyword>
<dbReference type="PROSITE" id="PS01008">
    <property type="entry name" value="DNAA"/>
    <property type="match status" value="1"/>
</dbReference>
<dbReference type="Pfam" id="PF11638">
    <property type="entry name" value="DnaA_N"/>
    <property type="match status" value="1"/>
</dbReference>
<feature type="domain" description="Chromosomal replication initiator DnaA C-terminal" evidence="13">
    <location>
        <begin position="364"/>
        <end position="433"/>
    </location>
</feature>
<dbReference type="NCBIfam" id="TIGR00362">
    <property type="entry name" value="DnaA"/>
    <property type="match status" value="1"/>
</dbReference>
<evidence type="ECO:0000313" key="14">
    <source>
        <dbReference type="EMBL" id="QLY40462.1"/>
    </source>
</evidence>
<evidence type="ECO:0000256" key="2">
    <source>
        <dbReference type="ARBA" id="ARBA00022490"/>
    </source>
</evidence>
<dbReference type="GO" id="GO:0005524">
    <property type="term" value="F:ATP binding"/>
    <property type="evidence" value="ECO:0007669"/>
    <property type="project" value="UniProtKB-UniRule"/>
</dbReference>
<dbReference type="InterPro" id="IPR020591">
    <property type="entry name" value="Chromosome_initiator_DnaA-like"/>
</dbReference>
<dbReference type="CDD" id="cd00009">
    <property type="entry name" value="AAA"/>
    <property type="match status" value="1"/>
</dbReference>
<evidence type="ECO:0000256" key="9">
    <source>
        <dbReference type="NCBIfam" id="TIGR00362"/>
    </source>
</evidence>
<keyword evidence="3 8" id="KW-0235">DNA replication</keyword>
<dbReference type="InterPro" id="IPR010921">
    <property type="entry name" value="Trp_repressor/repl_initiator"/>
</dbReference>
<evidence type="ECO:0000313" key="15">
    <source>
        <dbReference type="Proteomes" id="UP000512167"/>
    </source>
</evidence>
<evidence type="ECO:0000256" key="1">
    <source>
        <dbReference type="ARBA" id="ARBA00006583"/>
    </source>
</evidence>
<dbReference type="PANTHER" id="PTHR30050">
    <property type="entry name" value="CHROMOSOMAL REPLICATION INITIATOR PROTEIN DNAA"/>
    <property type="match status" value="1"/>
</dbReference>
<dbReference type="Gene3D" id="1.10.8.60">
    <property type="match status" value="1"/>
</dbReference>
<feature type="region of interest" description="Domain I, interacts with DnaA modulators" evidence="8">
    <location>
        <begin position="1"/>
        <end position="92"/>
    </location>
</feature>
<dbReference type="AlphaFoldDB" id="A0A7L6N4N9"/>
<dbReference type="SUPFAM" id="SSF52540">
    <property type="entry name" value="P-loop containing nucleoside triphosphate hydrolases"/>
    <property type="match status" value="1"/>
</dbReference>
<keyword evidence="15" id="KW-1185">Reference proteome</keyword>
<dbReference type="InterPro" id="IPR027417">
    <property type="entry name" value="P-loop_NTPase"/>
</dbReference>
<dbReference type="GO" id="GO:0003688">
    <property type="term" value="F:DNA replication origin binding"/>
    <property type="evidence" value="ECO:0007669"/>
    <property type="project" value="UniProtKB-UniRule"/>
</dbReference>
<dbReference type="Pfam" id="PF00308">
    <property type="entry name" value="Bac_DnaA"/>
    <property type="match status" value="1"/>
</dbReference>
<dbReference type="RefSeq" id="WP_312031300.1">
    <property type="nucleotide sequence ID" value="NZ_CP051151.1"/>
</dbReference>
<evidence type="ECO:0000256" key="11">
    <source>
        <dbReference type="RuleBase" id="RU004227"/>
    </source>
</evidence>
<evidence type="ECO:0000256" key="6">
    <source>
        <dbReference type="ARBA" id="ARBA00023121"/>
    </source>
</evidence>
<dbReference type="Gene3D" id="3.40.50.300">
    <property type="entry name" value="P-loop containing nucleotide triphosphate hydrolases"/>
    <property type="match status" value="1"/>
</dbReference>
<evidence type="ECO:0000259" key="13">
    <source>
        <dbReference type="SMART" id="SM00760"/>
    </source>
</evidence>
<dbReference type="PANTHER" id="PTHR30050:SF2">
    <property type="entry name" value="CHROMOSOMAL REPLICATION INITIATOR PROTEIN DNAA"/>
    <property type="match status" value="1"/>
</dbReference>
<comment type="subunit">
    <text evidence="8">Oligomerizes as a right-handed, spiral filament on DNA at oriC.</text>
</comment>
<dbReference type="Pfam" id="PF08299">
    <property type="entry name" value="Bac_DnaA_C"/>
    <property type="match status" value="1"/>
</dbReference>
<feature type="binding site" evidence="8">
    <location>
        <position position="157"/>
    </location>
    <ligand>
        <name>ATP</name>
        <dbReference type="ChEBI" id="CHEBI:30616"/>
    </ligand>
</feature>
<comment type="domain">
    <text evidence="8">Domain I is involved in oligomerization and binding regulators, domain II is flexibile and of varying length in different bacteria, domain III forms the AAA+ region, while domain IV binds dsDNA.</text>
</comment>
<dbReference type="SMART" id="SM00760">
    <property type="entry name" value="Bac_DnaA_C"/>
    <property type="match status" value="1"/>
</dbReference>
<dbReference type="EMBL" id="CP051151">
    <property type="protein sequence ID" value="QLY40462.1"/>
    <property type="molecule type" value="Genomic_DNA"/>
</dbReference>
<dbReference type="Proteomes" id="UP000512167">
    <property type="component" value="Chromosome"/>
</dbReference>
<evidence type="ECO:0000256" key="10">
    <source>
        <dbReference type="RuleBase" id="RU000577"/>
    </source>
</evidence>
<organism evidence="14 15">
    <name type="scientific">Hujiaoplasma nucleasis</name>
    <dbReference type="NCBI Taxonomy" id="2725268"/>
    <lineage>
        <taxon>Bacteria</taxon>
        <taxon>Bacillati</taxon>
        <taxon>Mycoplasmatota</taxon>
        <taxon>Mollicutes</taxon>
        <taxon>Candidatus Izemoplasmatales</taxon>
        <taxon>Hujiaoplasmataceae</taxon>
        <taxon>Hujiaoplasma</taxon>
    </lineage>
</organism>
<sequence length="457" mass="53368">MDNFEQIWNKVKSTLQLTFDEDIYNQHFAVIDNVFKVSNNYIYLIAPNSYIKNKIDNFYLNRLNYLLNELVEEQYLFKIITKEQAALELKKETKYEINTPEEDIENKYKTGLNPTYTFDNFVVGPSNRLAYTSATKVADQPATFANPLYIFGHVGLGKTHLMQCIGNFALDNNPNQKVLYVKTDQFIEDFGNAAQQRSFEDFSKKYEDIDILLVDDIQFLSGKTKTQLEFFKIFEKLKDNNKQIVITSDRPASELFDIMARLTSRFEWGLTVDINKPSLEHRILILKKKLNIETSDPNLITDDILEYIAQLFDNNVRELEGALKRVLFYCTAFNYEFNIENTQEALKNLINSKKASTQTVDRTNYTNILDIVSNYYNINTTDLLSKKRQKKYVFARQVGMYIIKELFDPTYKKIGQIFNGRDHSTVIYSIEQISNYIQTDESIKNDIEKLLIKCGKK</sequence>
<reference evidence="14 15" key="1">
    <citation type="submission" date="2020-04" db="EMBL/GenBank/DDBJ databases">
        <authorList>
            <person name="Zheng R.K."/>
            <person name="Sun C.M."/>
        </authorList>
    </citation>
    <scope>NUCLEOTIDE SEQUENCE [LARGE SCALE GENOMIC DNA]</scope>
    <source>
        <strain evidence="15">zrk29</strain>
    </source>
</reference>
<dbReference type="InterPro" id="IPR018312">
    <property type="entry name" value="Chromosome_initiator_DnaA_CS"/>
</dbReference>
<feature type="domain" description="AAA+ ATPase" evidence="12">
    <location>
        <begin position="144"/>
        <end position="275"/>
    </location>
</feature>
<gene>
    <name evidence="8 14" type="primary">dnaA</name>
    <name evidence="14" type="ORF">HF295_06205</name>
</gene>
<dbReference type="HAMAP" id="MF_00377">
    <property type="entry name" value="DnaA_bact"/>
    <property type="match status" value="1"/>
</dbReference>
<dbReference type="GO" id="GO:0008289">
    <property type="term" value="F:lipid binding"/>
    <property type="evidence" value="ECO:0007669"/>
    <property type="project" value="UniProtKB-KW"/>
</dbReference>
<dbReference type="InterPro" id="IPR003593">
    <property type="entry name" value="AAA+_ATPase"/>
</dbReference>
<accession>A0A7L6N4N9</accession>
<evidence type="ECO:0000256" key="8">
    <source>
        <dbReference type="HAMAP-Rule" id="MF_00377"/>
    </source>
</evidence>